<dbReference type="eggNOG" id="COG0583">
    <property type="taxonomic scope" value="Bacteria"/>
</dbReference>
<keyword evidence="4" id="KW-0804">Transcription</keyword>
<evidence type="ECO:0000256" key="4">
    <source>
        <dbReference type="ARBA" id="ARBA00023163"/>
    </source>
</evidence>
<dbReference type="Gene3D" id="1.10.10.10">
    <property type="entry name" value="Winged helix-like DNA-binding domain superfamily/Winged helix DNA-binding domain"/>
    <property type="match status" value="1"/>
</dbReference>
<dbReference type="PANTHER" id="PTHR30346:SF28">
    <property type="entry name" value="HTH-TYPE TRANSCRIPTIONAL REGULATOR CYNR"/>
    <property type="match status" value="1"/>
</dbReference>
<dbReference type="InterPro" id="IPR005119">
    <property type="entry name" value="LysR_subst-bd"/>
</dbReference>
<dbReference type="Pfam" id="PF03466">
    <property type="entry name" value="LysR_substrate"/>
    <property type="match status" value="1"/>
</dbReference>
<comment type="similarity">
    <text evidence="1">Belongs to the LysR transcriptional regulatory family.</text>
</comment>
<dbReference type="PROSITE" id="PS50931">
    <property type="entry name" value="HTH_LYSR"/>
    <property type="match status" value="1"/>
</dbReference>
<evidence type="ECO:0000313" key="6">
    <source>
        <dbReference type="EMBL" id="KRN06231.1"/>
    </source>
</evidence>
<organism evidence="6 7">
    <name type="scientific">Liquorilactobacillus sucicola DSM 21376 = JCM 15457</name>
    <dbReference type="NCBI Taxonomy" id="1423806"/>
    <lineage>
        <taxon>Bacteria</taxon>
        <taxon>Bacillati</taxon>
        <taxon>Bacillota</taxon>
        <taxon>Bacilli</taxon>
        <taxon>Lactobacillales</taxon>
        <taxon>Lactobacillaceae</taxon>
        <taxon>Liquorilactobacillus</taxon>
    </lineage>
</organism>
<keyword evidence="3" id="KW-0238">DNA-binding</keyword>
<protein>
    <submittedName>
        <fullName evidence="6">LysR family transcriptional regulator</fullName>
    </submittedName>
</protein>
<dbReference type="GO" id="GO:0003700">
    <property type="term" value="F:DNA-binding transcription factor activity"/>
    <property type="evidence" value="ECO:0007669"/>
    <property type="project" value="InterPro"/>
</dbReference>
<evidence type="ECO:0000313" key="7">
    <source>
        <dbReference type="Proteomes" id="UP000050961"/>
    </source>
</evidence>
<dbReference type="SUPFAM" id="SSF53850">
    <property type="entry name" value="Periplasmic binding protein-like II"/>
    <property type="match status" value="1"/>
</dbReference>
<evidence type="ECO:0000256" key="1">
    <source>
        <dbReference type="ARBA" id="ARBA00009437"/>
    </source>
</evidence>
<keyword evidence="7" id="KW-1185">Reference proteome</keyword>
<dbReference type="RefSeq" id="WP_034988209.1">
    <property type="nucleotide sequence ID" value="NZ_AYZF01000013.1"/>
</dbReference>
<dbReference type="PANTHER" id="PTHR30346">
    <property type="entry name" value="TRANSCRIPTIONAL DUAL REGULATOR HCAR-RELATED"/>
    <property type="match status" value="1"/>
</dbReference>
<feature type="domain" description="HTH lysR-type" evidence="5">
    <location>
        <begin position="9"/>
        <end position="66"/>
    </location>
</feature>
<dbReference type="Proteomes" id="UP000050961">
    <property type="component" value="Unassembled WGS sequence"/>
</dbReference>
<sequence length="321" mass="37417">MKTKQENIFSSKTLSYFLQLADTMSYTQAAQILGITQPALTQQIKKLERNVGAPLFYSVGKKLHLSDAGYTMLDATHQIYEALNRATDEIQQSTSATQGEISIGILASIEDRVFSNFAIQYYLENHDVKIIFHMLTRKEIWERLEKNTIDLAVMYLPDDNIKNWKPYAAKKIIKEDLLFLHHDERLAKKRRIKLKDTLDNAWVTYPPQYYLNSIIRESYKNELVDKPYSAAHFATPAQIYRFALATGVYTTLPQSFVLAHNNKQDKLWTALFEPEISFDLSFVFRKDKDQIPRIEHFLRAFEDYLTEKDYISRLTEMSNEG</sequence>
<dbReference type="InterPro" id="IPR036390">
    <property type="entry name" value="WH_DNA-bd_sf"/>
</dbReference>
<dbReference type="PATRIC" id="fig|1423806.3.peg.1447"/>
<dbReference type="OrthoDB" id="9803735at2"/>
<dbReference type="STRING" id="1423806.FD15_GL001427"/>
<dbReference type="AlphaFoldDB" id="A0A023CXC8"/>
<keyword evidence="2" id="KW-0805">Transcription regulation</keyword>
<comment type="caution">
    <text evidence="6">The sequence shown here is derived from an EMBL/GenBank/DDBJ whole genome shotgun (WGS) entry which is preliminary data.</text>
</comment>
<dbReference type="InterPro" id="IPR000847">
    <property type="entry name" value="LysR_HTH_N"/>
</dbReference>
<evidence type="ECO:0000259" key="5">
    <source>
        <dbReference type="PROSITE" id="PS50931"/>
    </source>
</evidence>
<gene>
    <name evidence="6" type="ORF">FD15_GL001427</name>
</gene>
<evidence type="ECO:0000256" key="3">
    <source>
        <dbReference type="ARBA" id="ARBA00023125"/>
    </source>
</evidence>
<dbReference type="GO" id="GO:0032993">
    <property type="term" value="C:protein-DNA complex"/>
    <property type="evidence" value="ECO:0007669"/>
    <property type="project" value="TreeGrafter"/>
</dbReference>
<dbReference type="PRINTS" id="PR00039">
    <property type="entry name" value="HTHLYSR"/>
</dbReference>
<dbReference type="InterPro" id="IPR036388">
    <property type="entry name" value="WH-like_DNA-bd_sf"/>
</dbReference>
<reference evidence="6 7" key="1">
    <citation type="journal article" date="2015" name="Genome Announc.">
        <title>Expanding the biotechnology potential of lactobacilli through comparative genomics of 213 strains and associated genera.</title>
        <authorList>
            <person name="Sun Z."/>
            <person name="Harris H.M."/>
            <person name="McCann A."/>
            <person name="Guo C."/>
            <person name="Argimon S."/>
            <person name="Zhang W."/>
            <person name="Yang X."/>
            <person name="Jeffery I.B."/>
            <person name="Cooney J.C."/>
            <person name="Kagawa T.F."/>
            <person name="Liu W."/>
            <person name="Song Y."/>
            <person name="Salvetti E."/>
            <person name="Wrobel A."/>
            <person name="Rasinkangas P."/>
            <person name="Parkhill J."/>
            <person name="Rea M.C."/>
            <person name="O'Sullivan O."/>
            <person name="Ritari J."/>
            <person name="Douillard F.P."/>
            <person name="Paul Ross R."/>
            <person name="Yang R."/>
            <person name="Briner A.E."/>
            <person name="Felis G.E."/>
            <person name="de Vos W.M."/>
            <person name="Barrangou R."/>
            <person name="Klaenhammer T.R."/>
            <person name="Caufield P.W."/>
            <person name="Cui Y."/>
            <person name="Zhang H."/>
            <person name="O'Toole P.W."/>
        </authorList>
    </citation>
    <scope>NUCLEOTIDE SEQUENCE [LARGE SCALE GENOMIC DNA]</scope>
    <source>
        <strain evidence="6 7">DSM 21376</strain>
    </source>
</reference>
<dbReference type="GO" id="GO:0003677">
    <property type="term" value="F:DNA binding"/>
    <property type="evidence" value="ECO:0007669"/>
    <property type="project" value="UniProtKB-KW"/>
</dbReference>
<dbReference type="Pfam" id="PF00126">
    <property type="entry name" value="HTH_1"/>
    <property type="match status" value="1"/>
</dbReference>
<dbReference type="CDD" id="cd05466">
    <property type="entry name" value="PBP2_LTTR_substrate"/>
    <property type="match status" value="1"/>
</dbReference>
<dbReference type="SUPFAM" id="SSF46785">
    <property type="entry name" value="Winged helix' DNA-binding domain"/>
    <property type="match status" value="1"/>
</dbReference>
<dbReference type="Gene3D" id="3.40.190.10">
    <property type="entry name" value="Periplasmic binding protein-like II"/>
    <property type="match status" value="2"/>
</dbReference>
<evidence type="ECO:0000256" key="2">
    <source>
        <dbReference type="ARBA" id="ARBA00023015"/>
    </source>
</evidence>
<proteinExistence type="inferred from homology"/>
<accession>A0A023CXC8</accession>
<name>A0A023CXC8_9LACO</name>
<dbReference type="EMBL" id="AYZF01000013">
    <property type="protein sequence ID" value="KRN06231.1"/>
    <property type="molecule type" value="Genomic_DNA"/>
</dbReference>